<keyword evidence="2" id="KW-0808">Transferase</keyword>
<dbReference type="InterPro" id="IPR016135">
    <property type="entry name" value="UBQ-conjugating_enzyme/RWD"/>
</dbReference>
<feature type="domain" description="UBC core" evidence="6">
    <location>
        <begin position="3"/>
        <end position="151"/>
    </location>
</feature>
<organism evidence="7 8">
    <name type="scientific">Naegleria lovaniensis</name>
    <name type="common">Amoeba</name>
    <dbReference type="NCBI Taxonomy" id="51637"/>
    <lineage>
        <taxon>Eukaryota</taxon>
        <taxon>Discoba</taxon>
        <taxon>Heterolobosea</taxon>
        <taxon>Tetramitia</taxon>
        <taxon>Eutetramitia</taxon>
        <taxon>Vahlkampfiidae</taxon>
        <taxon>Naegleria</taxon>
    </lineage>
</organism>
<keyword evidence="5" id="KW-0067">ATP-binding</keyword>
<dbReference type="InterPro" id="IPR050113">
    <property type="entry name" value="Ub_conjugating_enzyme"/>
</dbReference>
<keyword evidence="4" id="KW-0833">Ubl conjugation pathway</keyword>
<dbReference type="GeneID" id="68100097"/>
<name>A0AA88GL73_NAELO</name>
<sequence>MSQAANRPLKEFNKIKTKPVEGCSFDLVNDNMRHWKIVIAGPTNTPYEGGKFEFDAQLPDNYPFNPPKFICKTKTYHPNFDNNDGSICLGILKNDEWKPTCNIEAVVLAIQELMRNPNTASPLDADAAEVYVNDRTKFDKTAREFTKKYAK</sequence>
<comment type="caution">
    <text evidence="7">The sequence shown here is derived from an EMBL/GenBank/DDBJ whole genome shotgun (WGS) entry which is preliminary data.</text>
</comment>
<evidence type="ECO:0000313" key="8">
    <source>
        <dbReference type="Proteomes" id="UP000816034"/>
    </source>
</evidence>
<evidence type="ECO:0000256" key="3">
    <source>
        <dbReference type="ARBA" id="ARBA00022741"/>
    </source>
</evidence>
<proteinExistence type="predicted"/>
<dbReference type="AlphaFoldDB" id="A0AA88GL73"/>
<evidence type="ECO:0000256" key="1">
    <source>
        <dbReference type="ARBA" id="ARBA00012486"/>
    </source>
</evidence>
<dbReference type="GO" id="GO:0061631">
    <property type="term" value="F:ubiquitin conjugating enzyme activity"/>
    <property type="evidence" value="ECO:0007669"/>
    <property type="project" value="UniProtKB-EC"/>
</dbReference>
<dbReference type="PROSITE" id="PS50127">
    <property type="entry name" value="UBC_2"/>
    <property type="match status" value="1"/>
</dbReference>
<evidence type="ECO:0000313" key="7">
    <source>
        <dbReference type="EMBL" id="KAG2379005.1"/>
    </source>
</evidence>
<dbReference type="PANTHER" id="PTHR24067">
    <property type="entry name" value="UBIQUITIN-CONJUGATING ENZYME E2"/>
    <property type="match status" value="1"/>
</dbReference>
<keyword evidence="3" id="KW-0547">Nucleotide-binding</keyword>
<dbReference type="FunFam" id="3.10.110.10:FF:000060">
    <property type="entry name" value="Ubiquitin conjugating enzyme (UbcB)"/>
    <property type="match status" value="1"/>
</dbReference>
<dbReference type="RefSeq" id="XP_044546267.1">
    <property type="nucleotide sequence ID" value="XM_044697631.1"/>
</dbReference>
<evidence type="ECO:0000256" key="4">
    <source>
        <dbReference type="ARBA" id="ARBA00022786"/>
    </source>
</evidence>
<dbReference type="GO" id="GO:0005524">
    <property type="term" value="F:ATP binding"/>
    <property type="evidence" value="ECO:0007669"/>
    <property type="project" value="UniProtKB-KW"/>
</dbReference>
<evidence type="ECO:0000256" key="5">
    <source>
        <dbReference type="ARBA" id="ARBA00022840"/>
    </source>
</evidence>
<dbReference type="SUPFAM" id="SSF54495">
    <property type="entry name" value="UBC-like"/>
    <property type="match status" value="1"/>
</dbReference>
<dbReference type="Pfam" id="PF00179">
    <property type="entry name" value="UQ_con"/>
    <property type="match status" value="1"/>
</dbReference>
<dbReference type="EC" id="2.3.2.23" evidence="1"/>
<accession>A0AA88GL73</accession>
<protein>
    <recommendedName>
        <fullName evidence="1">E2 ubiquitin-conjugating enzyme</fullName>
        <ecNumber evidence="1">2.3.2.23</ecNumber>
    </recommendedName>
</protein>
<keyword evidence="8" id="KW-1185">Reference proteome</keyword>
<dbReference type="SMART" id="SM00212">
    <property type="entry name" value="UBCc"/>
    <property type="match status" value="1"/>
</dbReference>
<dbReference type="EMBL" id="PYSW02000030">
    <property type="protein sequence ID" value="KAG2379005.1"/>
    <property type="molecule type" value="Genomic_DNA"/>
</dbReference>
<evidence type="ECO:0000259" key="6">
    <source>
        <dbReference type="PROSITE" id="PS50127"/>
    </source>
</evidence>
<dbReference type="Gene3D" id="3.10.110.10">
    <property type="entry name" value="Ubiquitin Conjugating Enzyme"/>
    <property type="match status" value="1"/>
</dbReference>
<gene>
    <name evidence="7" type="ORF">C9374_007643</name>
</gene>
<reference evidence="7 8" key="1">
    <citation type="journal article" date="2018" name="BMC Genomics">
        <title>The genome of Naegleria lovaniensis, the basis for a comparative approach to unravel pathogenicity factors of the human pathogenic amoeba N. fowleri.</title>
        <authorList>
            <person name="Liechti N."/>
            <person name="Schurch N."/>
            <person name="Bruggmann R."/>
            <person name="Wittwer M."/>
        </authorList>
    </citation>
    <scope>NUCLEOTIDE SEQUENCE [LARGE SCALE GENOMIC DNA]</scope>
    <source>
        <strain evidence="7 8">ATCC 30569</strain>
    </source>
</reference>
<dbReference type="InterPro" id="IPR000608">
    <property type="entry name" value="UBC"/>
</dbReference>
<dbReference type="Proteomes" id="UP000816034">
    <property type="component" value="Unassembled WGS sequence"/>
</dbReference>
<evidence type="ECO:0000256" key="2">
    <source>
        <dbReference type="ARBA" id="ARBA00022679"/>
    </source>
</evidence>